<dbReference type="PANTHER" id="PTHR12001">
    <property type="entry name" value="GERANYLGERANYL PYROPHOSPHATE SYNTHASE"/>
    <property type="match status" value="1"/>
</dbReference>
<dbReference type="GO" id="GO:0008299">
    <property type="term" value="P:isoprenoid biosynthetic process"/>
    <property type="evidence" value="ECO:0007669"/>
    <property type="project" value="InterPro"/>
</dbReference>
<evidence type="ECO:0000313" key="8">
    <source>
        <dbReference type="Proteomes" id="UP000063699"/>
    </source>
</evidence>
<dbReference type="InterPro" id="IPR033749">
    <property type="entry name" value="Polyprenyl_synt_CS"/>
</dbReference>
<dbReference type="OrthoDB" id="4497239at2"/>
<name>A0A0N9I0H7_9PSEU</name>
<proteinExistence type="inferred from homology"/>
<comment type="similarity">
    <text evidence="2 6">Belongs to the FPP/GGPP synthase family.</text>
</comment>
<dbReference type="SFLD" id="SFLDS00005">
    <property type="entry name" value="Isoprenoid_Synthase_Type_I"/>
    <property type="match status" value="1"/>
</dbReference>
<dbReference type="CDD" id="cd00685">
    <property type="entry name" value="Trans_IPPS_HT"/>
    <property type="match status" value="1"/>
</dbReference>
<dbReference type="InterPro" id="IPR000092">
    <property type="entry name" value="Polyprenyl_synt"/>
</dbReference>
<keyword evidence="8" id="KW-1185">Reference proteome</keyword>
<protein>
    <submittedName>
        <fullName evidence="7">Polyprenyl synthetase</fullName>
    </submittedName>
</protein>
<sequence>MLKTQAVRPARLEMMAAIETRLSGFLAAERERWAAVDPRCAVPVDAVAGLVAAGGKRWRPAFCVSGFLAAGGPEAETETLLDAAAAIELVHAAALIHDDVLDDSPLRRGAPTVHTTHIATHAGAGWLGESRRYGEGTAILAGDLAMVYAGRLTAGLPDVARPVWDEMLTEIQIGQYLDMAVAAECVVDPAVSRWVAVCKSGRYSIHRPLLLGAAIAGRPQLATQFAEYGEALGEAFQLRDDLIDTFGDSAATGKPVGSDLAQHKMTLLLAMACGRDDRLRALVAEQEWDTEAIRLRLVDGGAREEIERRIGELVRWAREAIAQAGLDPAWQAELTEMATEVAYRNR</sequence>
<keyword evidence="3 6" id="KW-0808">Transferase</keyword>
<dbReference type="InterPro" id="IPR008949">
    <property type="entry name" value="Isoprenoid_synthase_dom_sf"/>
</dbReference>
<evidence type="ECO:0000256" key="1">
    <source>
        <dbReference type="ARBA" id="ARBA00001946"/>
    </source>
</evidence>
<dbReference type="GO" id="GO:0004659">
    <property type="term" value="F:prenyltransferase activity"/>
    <property type="evidence" value="ECO:0007669"/>
    <property type="project" value="InterPro"/>
</dbReference>
<comment type="cofactor">
    <cofactor evidence="1">
        <name>Mg(2+)</name>
        <dbReference type="ChEBI" id="CHEBI:18420"/>
    </cofactor>
</comment>
<gene>
    <name evidence="7" type="ORF">AOZ06_22620</name>
</gene>
<dbReference type="GO" id="GO:0046872">
    <property type="term" value="F:metal ion binding"/>
    <property type="evidence" value="ECO:0007669"/>
    <property type="project" value="UniProtKB-KW"/>
</dbReference>
<dbReference type="KEGG" id="kphy:AOZ06_22620"/>
<dbReference type="Proteomes" id="UP000063699">
    <property type="component" value="Chromosome"/>
</dbReference>
<dbReference type="PROSITE" id="PS00723">
    <property type="entry name" value="POLYPRENYL_SYNTHASE_1"/>
    <property type="match status" value="1"/>
</dbReference>
<evidence type="ECO:0000313" key="7">
    <source>
        <dbReference type="EMBL" id="ALG09329.1"/>
    </source>
</evidence>
<evidence type="ECO:0000256" key="3">
    <source>
        <dbReference type="ARBA" id="ARBA00022679"/>
    </source>
</evidence>
<reference evidence="7 8" key="1">
    <citation type="submission" date="2015-07" db="EMBL/GenBank/DDBJ databases">
        <title>Genome sequencing of Kibdelosporangium phytohabitans.</title>
        <authorList>
            <person name="Qin S."/>
            <person name="Xing K."/>
        </authorList>
    </citation>
    <scope>NUCLEOTIDE SEQUENCE [LARGE SCALE GENOMIC DNA]</scope>
    <source>
        <strain evidence="7 8">KLBMP1111</strain>
    </source>
</reference>
<keyword evidence="5" id="KW-0460">Magnesium</keyword>
<dbReference type="PROSITE" id="PS00444">
    <property type="entry name" value="POLYPRENYL_SYNTHASE_2"/>
    <property type="match status" value="1"/>
</dbReference>
<evidence type="ECO:0000256" key="2">
    <source>
        <dbReference type="ARBA" id="ARBA00006706"/>
    </source>
</evidence>
<dbReference type="EMBL" id="CP012752">
    <property type="protein sequence ID" value="ALG09329.1"/>
    <property type="molecule type" value="Genomic_DNA"/>
</dbReference>
<dbReference type="STRING" id="860235.AOZ06_22620"/>
<dbReference type="Gene3D" id="1.10.600.10">
    <property type="entry name" value="Farnesyl Diphosphate Synthase"/>
    <property type="match status" value="1"/>
</dbReference>
<evidence type="ECO:0000256" key="5">
    <source>
        <dbReference type="ARBA" id="ARBA00022842"/>
    </source>
</evidence>
<evidence type="ECO:0000256" key="6">
    <source>
        <dbReference type="RuleBase" id="RU004466"/>
    </source>
</evidence>
<dbReference type="PANTHER" id="PTHR12001:SF85">
    <property type="entry name" value="SHORT CHAIN ISOPRENYL DIPHOSPHATE SYNTHASE"/>
    <property type="match status" value="1"/>
</dbReference>
<keyword evidence="4" id="KW-0479">Metal-binding</keyword>
<dbReference type="AlphaFoldDB" id="A0A0N9I0H7"/>
<dbReference type="RefSeq" id="WP_054291233.1">
    <property type="nucleotide sequence ID" value="NZ_CP012752.1"/>
</dbReference>
<accession>A0A0N9I0H7</accession>
<dbReference type="SUPFAM" id="SSF48576">
    <property type="entry name" value="Terpenoid synthases"/>
    <property type="match status" value="1"/>
</dbReference>
<evidence type="ECO:0000256" key="4">
    <source>
        <dbReference type="ARBA" id="ARBA00022723"/>
    </source>
</evidence>
<dbReference type="Pfam" id="PF00348">
    <property type="entry name" value="polyprenyl_synt"/>
    <property type="match status" value="1"/>
</dbReference>
<organism evidence="7 8">
    <name type="scientific">Kibdelosporangium phytohabitans</name>
    <dbReference type="NCBI Taxonomy" id="860235"/>
    <lineage>
        <taxon>Bacteria</taxon>
        <taxon>Bacillati</taxon>
        <taxon>Actinomycetota</taxon>
        <taxon>Actinomycetes</taxon>
        <taxon>Pseudonocardiales</taxon>
        <taxon>Pseudonocardiaceae</taxon>
        <taxon>Kibdelosporangium</taxon>
    </lineage>
</organism>